<keyword evidence="2" id="KW-1185">Reference proteome</keyword>
<gene>
    <name evidence="1" type="ORF">M9H77_26901</name>
</gene>
<name>A0ACC0AB07_CATRO</name>
<evidence type="ECO:0000313" key="1">
    <source>
        <dbReference type="EMBL" id="KAI5658108.1"/>
    </source>
</evidence>
<evidence type="ECO:0000313" key="2">
    <source>
        <dbReference type="Proteomes" id="UP001060085"/>
    </source>
</evidence>
<accession>A0ACC0AB07</accession>
<proteinExistence type="predicted"/>
<dbReference type="Proteomes" id="UP001060085">
    <property type="component" value="Linkage Group LG06"/>
</dbReference>
<sequence>MKDLYERTVTKYSVEIPTDISTRVDNSESSEAGPSSRKFHNPSLWSGFLVSAFSVIENSSETKSRNIVSNTKSYGWTATLKRMINSGSMRRIFGFNKTGFPSSKSEIWLLGVCYKIAQDGSTDPTQSEGFASFVEDFSSRILITYRKGFAPIVDSKYTSDVNWGCMIRSSQMLISQAFLFHLLGRSWRKTMNKPLEQNYIEILHLFGDSESSPYSIHNLLQAGKVYGLSPGSWVGPYAMCRTWEALARHKKGMVIGNLTSTISIFVVSGDEDGERGGAPMVFTEDISKHSHEYSRGQATWTPLVLLVPLVLGLDKLNSRYLPLLAATFCFPQSLGILGGRPGASTYIIGMQDDTAFYLDPHEVQPVVDVSKDDLEVDSSSFHSNTIRHFPLDSIDPSLAIGFYCRDKSDFDDFCLRASELANQSNGAPLFTVAQTRNSPFSINCHEHGNNGKFPDPSSFEGLPAGEREDSPQEDDWQLL</sequence>
<reference evidence="2" key="1">
    <citation type="journal article" date="2023" name="Nat. Plants">
        <title>Single-cell RNA sequencing provides a high-resolution roadmap for understanding the multicellular compartmentation of specialized metabolism.</title>
        <authorList>
            <person name="Sun S."/>
            <person name="Shen X."/>
            <person name="Li Y."/>
            <person name="Li Y."/>
            <person name="Wang S."/>
            <person name="Li R."/>
            <person name="Zhang H."/>
            <person name="Shen G."/>
            <person name="Guo B."/>
            <person name="Wei J."/>
            <person name="Xu J."/>
            <person name="St-Pierre B."/>
            <person name="Chen S."/>
            <person name="Sun C."/>
        </authorList>
    </citation>
    <scope>NUCLEOTIDE SEQUENCE [LARGE SCALE GENOMIC DNA]</scope>
</reference>
<comment type="caution">
    <text evidence="1">The sequence shown here is derived from an EMBL/GenBank/DDBJ whole genome shotgun (WGS) entry which is preliminary data.</text>
</comment>
<dbReference type="EMBL" id="CM044706">
    <property type="protein sequence ID" value="KAI5658108.1"/>
    <property type="molecule type" value="Genomic_DNA"/>
</dbReference>
<organism evidence="1 2">
    <name type="scientific">Catharanthus roseus</name>
    <name type="common">Madagascar periwinkle</name>
    <name type="synonym">Vinca rosea</name>
    <dbReference type="NCBI Taxonomy" id="4058"/>
    <lineage>
        <taxon>Eukaryota</taxon>
        <taxon>Viridiplantae</taxon>
        <taxon>Streptophyta</taxon>
        <taxon>Embryophyta</taxon>
        <taxon>Tracheophyta</taxon>
        <taxon>Spermatophyta</taxon>
        <taxon>Magnoliopsida</taxon>
        <taxon>eudicotyledons</taxon>
        <taxon>Gunneridae</taxon>
        <taxon>Pentapetalae</taxon>
        <taxon>asterids</taxon>
        <taxon>lamiids</taxon>
        <taxon>Gentianales</taxon>
        <taxon>Apocynaceae</taxon>
        <taxon>Rauvolfioideae</taxon>
        <taxon>Vinceae</taxon>
        <taxon>Catharanthinae</taxon>
        <taxon>Catharanthus</taxon>
    </lineage>
</organism>
<protein>
    <submittedName>
        <fullName evidence="1">Uncharacterized protein</fullName>
    </submittedName>
</protein>